<dbReference type="NCBIfam" id="TIGR01635">
    <property type="entry name" value="tail_comp_S"/>
    <property type="match status" value="1"/>
</dbReference>
<dbReference type="EMBL" id="BTFW01000001">
    <property type="protein sequence ID" value="GMM59867.1"/>
    <property type="molecule type" value="Genomic_DNA"/>
</dbReference>
<evidence type="ECO:0000313" key="3">
    <source>
        <dbReference type="Proteomes" id="UP001187221"/>
    </source>
</evidence>
<feature type="compositionally biased region" description="Basic residues" evidence="1">
    <location>
        <begin position="57"/>
        <end position="74"/>
    </location>
</feature>
<dbReference type="InterPro" id="IPR006522">
    <property type="entry name" value="Phage_virion_morphogenesis"/>
</dbReference>
<comment type="caution">
    <text evidence="2">The sequence shown here is derived from an EMBL/GenBank/DDBJ whole genome shotgun (WGS) entry which is preliminary data.</text>
</comment>
<name>A0ABQ6P3M2_9SPHN</name>
<accession>A0ABQ6P3M2</accession>
<dbReference type="RefSeq" id="WP_317973700.1">
    <property type="nucleotide sequence ID" value="NZ_BTFW01000001.1"/>
</dbReference>
<feature type="region of interest" description="Disordered" evidence="1">
    <location>
        <begin position="49"/>
        <end position="76"/>
    </location>
</feature>
<sequence>MADMDALEPWLADIAARLTPGRRRALAGKIGRVMRGENAKRVQANVEPDGTVMAARNPKKPRPNAKKKRGRKPTGGRMFKRIELAKNMQVQTSQDGARLLFKGRVAGTAKVHHFGLEDAVDHRIRNSIRVRYKARRLLGFGPGDRDTMTAEIMTWLNGE</sequence>
<reference evidence="2 3" key="1">
    <citation type="submission" date="2023-06" db="EMBL/GenBank/DDBJ databases">
        <title>Draft genome sequence of Novosphingobium sp. strain IK01.</title>
        <authorList>
            <person name="Hatamoto M."/>
            <person name="Ikarashi T."/>
            <person name="Yamaguchi T."/>
        </authorList>
    </citation>
    <scope>NUCLEOTIDE SEQUENCE [LARGE SCALE GENOMIC DNA]</scope>
    <source>
        <strain evidence="2 3">IK01</strain>
    </source>
</reference>
<gene>
    <name evidence="2" type="ORF">NUTIK01_06440</name>
</gene>
<evidence type="ECO:0000313" key="2">
    <source>
        <dbReference type="EMBL" id="GMM59867.1"/>
    </source>
</evidence>
<dbReference type="Proteomes" id="UP001187221">
    <property type="component" value="Unassembled WGS sequence"/>
</dbReference>
<dbReference type="Pfam" id="PF05069">
    <property type="entry name" value="Phage_tail_S"/>
    <property type="match status" value="1"/>
</dbReference>
<proteinExistence type="predicted"/>
<organism evidence="2 3">
    <name type="scientific">Novosphingobium pituita</name>
    <dbReference type="NCBI Taxonomy" id="3056842"/>
    <lineage>
        <taxon>Bacteria</taxon>
        <taxon>Pseudomonadati</taxon>
        <taxon>Pseudomonadota</taxon>
        <taxon>Alphaproteobacteria</taxon>
        <taxon>Sphingomonadales</taxon>
        <taxon>Sphingomonadaceae</taxon>
        <taxon>Novosphingobium</taxon>
    </lineage>
</organism>
<keyword evidence="3" id="KW-1185">Reference proteome</keyword>
<protein>
    <submittedName>
        <fullName evidence="2">Phage virion morphogenesis protein</fullName>
    </submittedName>
</protein>
<evidence type="ECO:0000256" key="1">
    <source>
        <dbReference type="SAM" id="MobiDB-lite"/>
    </source>
</evidence>